<keyword evidence="2" id="KW-1185">Reference proteome</keyword>
<accession>A0ABN9SLF3</accession>
<name>A0ABN9SLF3_9DINO</name>
<comment type="caution">
    <text evidence="1">The sequence shown here is derived from an EMBL/GenBank/DDBJ whole genome shotgun (WGS) entry which is preliminary data.</text>
</comment>
<reference evidence="1" key="1">
    <citation type="submission" date="2023-10" db="EMBL/GenBank/DDBJ databases">
        <authorList>
            <person name="Chen Y."/>
            <person name="Shah S."/>
            <person name="Dougan E. K."/>
            <person name="Thang M."/>
            <person name="Chan C."/>
        </authorList>
    </citation>
    <scope>NUCLEOTIDE SEQUENCE [LARGE SCALE GENOMIC DNA]</scope>
</reference>
<evidence type="ECO:0000313" key="1">
    <source>
        <dbReference type="EMBL" id="CAK0832633.1"/>
    </source>
</evidence>
<dbReference type="Proteomes" id="UP001189429">
    <property type="component" value="Unassembled WGS sequence"/>
</dbReference>
<evidence type="ECO:0000313" key="2">
    <source>
        <dbReference type="Proteomes" id="UP001189429"/>
    </source>
</evidence>
<gene>
    <name evidence="1" type="ORF">PCOR1329_LOCUS30600</name>
</gene>
<sequence length="245" mass="25269">MEVAGGARQELSPECRTVACLPPVVVGLFQGDAWDMSQELLARSLGVTTDVVKEAWASLAEQMLCIGRDALASGLVTGDYVLGVPPELVIGLPARTLLDTVERSPGPDVVLASGLVLTEHRRPRGAFADRAWEELRRSKAALPELAAAGAEARECLCGLLLAGGGDPGELPAGLARAVRALEELPSGARDAVLAVQRPLVGLAVECSRQAAFKEKLRDLILAISAEDGGPDGVGGALLGGPGGQD</sequence>
<proteinExistence type="predicted"/>
<organism evidence="1 2">
    <name type="scientific">Prorocentrum cordatum</name>
    <dbReference type="NCBI Taxonomy" id="2364126"/>
    <lineage>
        <taxon>Eukaryota</taxon>
        <taxon>Sar</taxon>
        <taxon>Alveolata</taxon>
        <taxon>Dinophyceae</taxon>
        <taxon>Prorocentrales</taxon>
        <taxon>Prorocentraceae</taxon>
        <taxon>Prorocentrum</taxon>
    </lineage>
</organism>
<dbReference type="EMBL" id="CAUYUJ010011803">
    <property type="protein sequence ID" value="CAK0832633.1"/>
    <property type="molecule type" value="Genomic_DNA"/>
</dbReference>
<protein>
    <submittedName>
        <fullName evidence="1">Uncharacterized protein</fullName>
    </submittedName>
</protein>